<name>A0A2M8J4V1_9RHOB</name>
<gene>
    <name evidence="1" type="ORF">CVM52_05160</name>
</gene>
<keyword evidence="2" id="KW-1185">Reference proteome</keyword>
<dbReference type="Pfam" id="PF03745">
    <property type="entry name" value="DUF309"/>
    <property type="match status" value="1"/>
</dbReference>
<dbReference type="Proteomes" id="UP000231553">
    <property type="component" value="Unassembled WGS sequence"/>
</dbReference>
<dbReference type="InterPro" id="IPR005500">
    <property type="entry name" value="DUF309"/>
</dbReference>
<evidence type="ECO:0000313" key="1">
    <source>
        <dbReference type="EMBL" id="PJE37803.1"/>
    </source>
</evidence>
<dbReference type="Gene3D" id="1.10.3450.10">
    <property type="entry name" value="TTHA0068-like"/>
    <property type="match status" value="1"/>
</dbReference>
<reference evidence="1 2" key="1">
    <citation type="journal article" date="2018" name="Int. J. Syst. Evol. Microbiol.">
        <title>Pseudooceanicola lipolyticus sp. nov., a marine alphaproteobacterium, reclassification of Oceanicola flagellatus as Pseudooceanicola flagellatus comb. nov. and emended description of the genus Pseudooceanicola.</title>
        <authorList>
            <person name="Huang M.-M."/>
            <person name="Guo L.-L."/>
            <person name="Wu Y.-H."/>
            <person name="Lai Q.-L."/>
            <person name="Shao Z.-Z."/>
            <person name="Wang C.-S."/>
            <person name="Wu M."/>
            <person name="Xu X.-W."/>
        </authorList>
    </citation>
    <scope>NUCLEOTIDE SEQUENCE [LARGE SCALE GENOMIC DNA]</scope>
    <source>
        <strain evidence="1 2">157</strain>
    </source>
</reference>
<dbReference type="InterPro" id="IPR023203">
    <property type="entry name" value="TTHA0068_sf"/>
</dbReference>
<dbReference type="SUPFAM" id="SSF140663">
    <property type="entry name" value="TTHA0068-like"/>
    <property type="match status" value="1"/>
</dbReference>
<comment type="caution">
    <text evidence="1">The sequence shown here is derived from an EMBL/GenBank/DDBJ whole genome shotgun (WGS) entry which is preliminary data.</text>
</comment>
<proteinExistence type="predicted"/>
<dbReference type="EMBL" id="PGTB01000009">
    <property type="protein sequence ID" value="PJE37803.1"/>
    <property type="molecule type" value="Genomic_DNA"/>
</dbReference>
<organism evidence="1 2">
    <name type="scientific">Pseudooceanicola lipolyticus</name>
    <dbReference type="NCBI Taxonomy" id="2029104"/>
    <lineage>
        <taxon>Bacteria</taxon>
        <taxon>Pseudomonadati</taxon>
        <taxon>Pseudomonadota</taxon>
        <taxon>Alphaproteobacteria</taxon>
        <taxon>Rhodobacterales</taxon>
        <taxon>Paracoccaceae</taxon>
        <taxon>Pseudooceanicola</taxon>
    </lineage>
</organism>
<sequence>MGAKELARTLAWRAGWVYLNRGFYWEAHEVLEPVWMVLPDGSAERQFTQALIQLANAALKHRMGRENAVRRLCGIVEKHLAACGTSERVMGLEVRAVRDRLAILRGGGGLGVLVE</sequence>
<evidence type="ECO:0008006" key="3">
    <source>
        <dbReference type="Google" id="ProtNLM"/>
    </source>
</evidence>
<protein>
    <recommendedName>
        <fullName evidence="3">DUF309 domain-containing protein</fullName>
    </recommendedName>
</protein>
<accession>A0A2M8J4V1</accession>
<evidence type="ECO:0000313" key="2">
    <source>
        <dbReference type="Proteomes" id="UP000231553"/>
    </source>
</evidence>
<dbReference type="OrthoDB" id="9799942at2"/>
<dbReference type="AlphaFoldDB" id="A0A2M8J4V1"/>